<feature type="compositionally biased region" description="Low complexity" evidence="1">
    <location>
        <begin position="110"/>
        <end position="125"/>
    </location>
</feature>
<dbReference type="AlphaFoldDB" id="A0A1Y5IFX6"/>
<reference evidence="2" key="1">
    <citation type="submission" date="2017-04" db="EMBL/GenBank/DDBJ databases">
        <title>Population genomics of picophytoplankton unveils novel chromosome hypervariability.</title>
        <authorList>
            <consortium name="DOE Joint Genome Institute"/>
            <person name="Blanc-Mathieu R."/>
            <person name="Krasovec M."/>
            <person name="Hebrard M."/>
            <person name="Yau S."/>
            <person name="Desgranges E."/>
            <person name="Martin J."/>
            <person name="Schackwitz W."/>
            <person name="Kuo A."/>
            <person name="Salin G."/>
            <person name="Donnadieu C."/>
            <person name="Desdevises Y."/>
            <person name="Sanchez-Ferandin S."/>
            <person name="Moreau H."/>
            <person name="Rivals E."/>
            <person name="Grigoriev I.V."/>
            <person name="Grimsley N."/>
            <person name="Eyre-Walker A."/>
            <person name="Piganeau G."/>
        </authorList>
    </citation>
    <scope>NUCLEOTIDE SEQUENCE [LARGE SCALE GENOMIC DNA]</scope>
    <source>
        <strain evidence="2">RCC 1115</strain>
    </source>
</reference>
<feature type="non-terminal residue" evidence="2">
    <location>
        <position position="210"/>
    </location>
</feature>
<evidence type="ECO:0000256" key="1">
    <source>
        <dbReference type="SAM" id="MobiDB-lite"/>
    </source>
</evidence>
<dbReference type="Proteomes" id="UP000195557">
    <property type="component" value="Unassembled WGS sequence"/>
</dbReference>
<feature type="region of interest" description="Disordered" evidence="1">
    <location>
        <begin position="104"/>
        <end position="129"/>
    </location>
</feature>
<feature type="non-terminal residue" evidence="2">
    <location>
        <position position="1"/>
    </location>
</feature>
<evidence type="ECO:0000313" key="2">
    <source>
        <dbReference type="EMBL" id="OUS47547.1"/>
    </source>
</evidence>
<protein>
    <submittedName>
        <fullName evidence="2">Uncharacterized protein</fullName>
    </submittedName>
</protein>
<organism evidence="2">
    <name type="scientific">Ostreococcus tauri</name>
    <name type="common">Marine green alga</name>
    <dbReference type="NCBI Taxonomy" id="70448"/>
    <lineage>
        <taxon>Eukaryota</taxon>
        <taxon>Viridiplantae</taxon>
        <taxon>Chlorophyta</taxon>
        <taxon>Mamiellophyceae</taxon>
        <taxon>Mamiellales</taxon>
        <taxon>Bathycoccaceae</taxon>
        <taxon>Ostreococcus</taxon>
    </lineage>
</organism>
<gene>
    <name evidence="2" type="ORF">BE221DRAFT_60765</name>
</gene>
<dbReference type="EMBL" id="KZ155778">
    <property type="protein sequence ID" value="OUS47547.1"/>
    <property type="molecule type" value="Genomic_DNA"/>
</dbReference>
<name>A0A1Y5IFX6_OSTTA</name>
<proteinExistence type="predicted"/>
<accession>A0A1Y5IFX6</accession>
<sequence>RAAVLELLTREDQTLLIRRDPLLILDLRLHVVDGVRGLHLQGDGLTRHCDRRTNEVRSVSLRALETHSLGIMNFVGSSRSTSIVPTTTSHSMTNVIIHAIPSLRSRSRVESPTTPRESSSSSSPNPRSPARRFLAALSILYARASRRGAERTGLNENLHLYRAREKRPSSRGCERRLAPRGRRLRGAYKTPAEEMIVWLFMTFYGSRKRR</sequence>